<keyword evidence="2" id="KW-1185">Reference proteome</keyword>
<organism evidence="1 2">
    <name type="scientific">Pterulicium gracile</name>
    <dbReference type="NCBI Taxonomy" id="1884261"/>
    <lineage>
        <taxon>Eukaryota</taxon>
        <taxon>Fungi</taxon>
        <taxon>Dikarya</taxon>
        <taxon>Basidiomycota</taxon>
        <taxon>Agaricomycotina</taxon>
        <taxon>Agaricomycetes</taxon>
        <taxon>Agaricomycetidae</taxon>
        <taxon>Agaricales</taxon>
        <taxon>Pleurotineae</taxon>
        <taxon>Pterulaceae</taxon>
        <taxon>Pterulicium</taxon>
    </lineage>
</organism>
<sequence>MAAPAQSTSKLPFHPSFCEPDADTVLCSTDNTYFRVPSFALRNTSGLFRTMFTLPPCKDIPRCEETIPVYEPDDILVPMLEMICGLPVPKWLDYQHLERVLGLAEKWDTPGPLTIIRAAITAPLFLTHPLRLYAIATHFEWEEVAQVAAAASLSLCIFDPVHADALSTIPTIYLDPLLVLHAQRRDLFRKAIDSPARFTAGNVDPFYCSSCNVPIDNTSWRALKARMYEVMDMNPSGSCFYSSGDVDSWIEAEKCWGAVCSTKSCGSLNYDKLATLRQIRGCIEQLPTTVGAIKCV</sequence>
<dbReference type="OrthoDB" id="3266199at2759"/>
<name>A0A5C3QBQ4_9AGAR</name>
<dbReference type="EMBL" id="ML178838">
    <property type="protein sequence ID" value="TFK98607.1"/>
    <property type="molecule type" value="Genomic_DNA"/>
</dbReference>
<gene>
    <name evidence="1" type="ORF">BDV98DRAFT_197635</name>
</gene>
<proteinExistence type="predicted"/>
<reference evidence="1 2" key="1">
    <citation type="journal article" date="2019" name="Nat. Ecol. Evol.">
        <title>Megaphylogeny resolves global patterns of mushroom evolution.</title>
        <authorList>
            <person name="Varga T."/>
            <person name="Krizsan K."/>
            <person name="Foldi C."/>
            <person name="Dima B."/>
            <person name="Sanchez-Garcia M."/>
            <person name="Sanchez-Ramirez S."/>
            <person name="Szollosi G.J."/>
            <person name="Szarkandi J.G."/>
            <person name="Papp V."/>
            <person name="Albert L."/>
            <person name="Andreopoulos W."/>
            <person name="Angelini C."/>
            <person name="Antonin V."/>
            <person name="Barry K.W."/>
            <person name="Bougher N.L."/>
            <person name="Buchanan P."/>
            <person name="Buyck B."/>
            <person name="Bense V."/>
            <person name="Catcheside P."/>
            <person name="Chovatia M."/>
            <person name="Cooper J."/>
            <person name="Damon W."/>
            <person name="Desjardin D."/>
            <person name="Finy P."/>
            <person name="Geml J."/>
            <person name="Haridas S."/>
            <person name="Hughes K."/>
            <person name="Justo A."/>
            <person name="Karasinski D."/>
            <person name="Kautmanova I."/>
            <person name="Kiss B."/>
            <person name="Kocsube S."/>
            <person name="Kotiranta H."/>
            <person name="LaButti K.M."/>
            <person name="Lechner B.E."/>
            <person name="Liimatainen K."/>
            <person name="Lipzen A."/>
            <person name="Lukacs Z."/>
            <person name="Mihaltcheva S."/>
            <person name="Morgado L.N."/>
            <person name="Niskanen T."/>
            <person name="Noordeloos M.E."/>
            <person name="Ohm R.A."/>
            <person name="Ortiz-Santana B."/>
            <person name="Ovrebo C."/>
            <person name="Racz N."/>
            <person name="Riley R."/>
            <person name="Savchenko A."/>
            <person name="Shiryaev A."/>
            <person name="Soop K."/>
            <person name="Spirin V."/>
            <person name="Szebenyi C."/>
            <person name="Tomsovsky M."/>
            <person name="Tulloss R.E."/>
            <person name="Uehling J."/>
            <person name="Grigoriev I.V."/>
            <person name="Vagvolgyi C."/>
            <person name="Papp T."/>
            <person name="Martin F.M."/>
            <person name="Miettinen O."/>
            <person name="Hibbett D.S."/>
            <person name="Nagy L.G."/>
        </authorList>
    </citation>
    <scope>NUCLEOTIDE SEQUENCE [LARGE SCALE GENOMIC DNA]</scope>
    <source>
        <strain evidence="1 2">CBS 309.79</strain>
    </source>
</reference>
<evidence type="ECO:0000313" key="2">
    <source>
        <dbReference type="Proteomes" id="UP000305067"/>
    </source>
</evidence>
<evidence type="ECO:0000313" key="1">
    <source>
        <dbReference type="EMBL" id="TFK98607.1"/>
    </source>
</evidence>
<dbReference type="Proteomes" id="UP000305067">
    <property type="component" value="Unassembled WGS sequence"/>
</dbReference>
<dbReference type="STRING" id="1884261.A0A5C3QBQ4"/>
<dbReference type="AlphaFoldDB" id="A0A5C3QBQ4"/>
<evidence type="ECO:0008006" key="3">
    <source>
        <dbReference type="Google" id="ProtNLM"/>
    </source>
</evidence>
<protein>
    <recommendedName>
        <fullName evidence="3">BTB domain-containing protein</fullName>
    </recommendedName>
</protein>
<accession>A0A5C3QBQ4</accession>